<dbReference type="InterPro" id="IPR008972">
    <property type="entry name" value="Cupredoxin"/>
</dbReference>
<dbReference type="Proteomes" id="UP000011602">
    <property type="component" value="Unassembled WGS sequence"/>
</dbReference>
<proteinExistence type="predicted"/>
<dbReference type="AlphaFoldDB" id="L9X264"/>
<evidence type="ECO:0000313" key="2">
    <source>
        <dbReference type="Proteomes" id="UP000011602"/>
    </source>
</evidence>
<name>L9X264_9EURY</name>
<dbReference type="eggNOG" id="arCOG03914">
    <property type="taxonomic scope" value="Archaea"/>
</dbReference>
<dbReference type="EMBL" id="AOHZ01000047">
    <property type="protein sequence ID" value="ELY55859.1"/>
    <property type="molecule type" value="Genomic_DNA"/>
</dbReference>
<dbReference type="STRING" id="1227499.C493_10288"/>
<evidence type="ECO:0008006" key="3">
    <source>
        <dbReference type="Google" id="ProtNLM"/>
    </source>
</evidence>
<reference evidence="1 2" key="1">
    <citation type="journal article" date="2014" name="PLoS Genet.">
        <title>Phylogenetically driven sequencing of extremely halophilic archaea reveals strategies for static and dynamic osmo-response.</title>
        <authorList>
            <person name="Becker E.A."/>
            <person name="Seitzer P.M."/>
            <person name="Tritt A."/>
            <person name="Larsen D."/>
            <person name="Krusor M."/>
            <person name="Yao A.I."/>
            <person name="Wu D."/>
            <person name="Madern D."/>
            <person name="Eisen J.A."/>
            <person name="Darling A.E."/>
            <person name="Facciotti M.T."/>
        </authorList>
    </citation>
    <scope>NUCLEOTIDE SEQUENCE [LARGE SCALE GENOMIC DNA]</scope>
    <source>
        <strain evidence="1 2">JCM 12255</strain>
    </source>
</reference>
<organism evidence="1 2">
    <name type="scientific">Natronolimnohabitans innermongolicus JCM 12255</name>
    <dbReference type="NCBI Taxonomy" id="1227499"/>
    <lineage>
        <taxon>Archaea</taxon>
        <taxon>Methanobacteriati</taxon>
        <taxon>Methanobacteriota</taxon>
        <taxon>Stenosarchaea group</taxon>
        <taxon>Halobacteria</taxon>
        <taxon>Halobacteriales</taxon>
        <taxon>Natrialbaceae</taxon>
        <taxon>Natronolimnohabitans</taxon>
    </lineage>
</organism>
<comment type="caution">
    <text evidence="1">The sequence shown here is derived from an EMBL/GenBank/DDBJ whole genome shotgun (WGS) entry which is preliminary data.</text>
</comment>
<dbReference type="PATRIC" id="fig|1227499.3.peg.2084"/>
<sequence>MATMSPHGTDRRAVLAGVAGALATLPLAGCLDGDEDDEPEEPGVDAAEYVEGDTDPGSWADVDEIRFDGWVGGWVGVEPAAIDRVENPSLVLVEGREYELTWENMDGVHHNVALWDEDEEVVDGYSTDGNEIVGEVETLVFEATAEMDTYRCEYQQAGQVGDVILVDESDVADDPGSETD</sequence>
<protein>
    <recommendedName>
        <fullName evidence="3">Blue (type 1) copper domain-containing protein</fullName>
    </recommendedName>
</protein>
<evidence type="ECO:0000313" key="1">
    <source>
        <dbReference type="EMBL" id="ELY55859.1"/>
    </source>
</evidence>
<accession>L9X264</accession>
<gene>
    <name evidence="1" type="ORF">C493_10288</name>
</gene>
<keyword evidence="2" id="KW-1185">Reference proteome</keyword>
<dbReference type="Gene3D" id="2.60.40.420">
    <property type="entry name" value="Cupredoxins - blue copper proteins"/>
    <property type="match status" value="1"/>
</dbReference>